<dbReference type="EMBL" id="CACVAR010000168">
    <property type="protein sequence ID" value="CAA6807878.1"/>
    <property type="molecule type" value="Genomic_DNA"/>
</dbReference>
<feature type="domain" description="Trypsin-co-occurring" evidence="1">
    <location>
        <begin position="7"/>
        <end position="100"/>
    </location>
</feature>
<reference evidence="2" key="1">
    <citation type="submission" date="2020-01" db="EMBL/GenBank/DDBJ databases">
        <authorList>
            <person name="Meier V. D."/>
            <person name="Meier V D."/>
        </authorList>
    </citation>
    <scope>NUCLEOTIDE SEQUENCE</scope>
    <source>
        <strain evidence="2">HLG_WM_MAG_03</strain>
    </source>
</reference>
<name>A0A6S6SX49_9BACT</name>
<evidence type="ECO:0000313" key="2">
    <source>
        <dbReference type="EMBL" id="CAA6807878.1"/>
    </source>
</evidence>
<accession>A0A6S6SX49</accession>
<protein>
    <recommendedName>
        <fullName evidence="1">Trypsin-co-occurring domain-containing protein</fullName>
    </recommendedName>
</protein>
<sequence>MSKKLIELENGLMMEVEIPESEIEMISGGDDMVSKVESSMGTVEKMLMQSVQPVINTYNALNQEVTLEKAEVEIGIGFSAEGNVFVAKGSASANLKVKLVLSPKQV</sequence>
<organism evidence="2">
    <name type="scientific">uncultured Sulfurovum sp</name>
    <dbReference type="NCBI Taxonomy" id="269237"/>
    <lineage>
        <taxon>Bacteria</taxon>
        <taxon>Pseudomonadati</taxon>
        <taxon>Campylobacterota</taxon>
        <taxon>Epsilonproteobacteria</taxon>
        <taxon>Campylobacterales</taxon>
        <taxon>Sulfurovaceae</taxon>
        <taxon>Sulfurovum</taxon>
        <taxon>environmental samples</taxon>
    </lineage>
</organism>
<dbReference type="InterPro" id="IPR045794">
    <property type="entry name" value="Trypco1"/>
</dbReference>
<evidence type="ECO:0000259" key="1">
    <source>
        <dbReference type="Pfam" id="PF19493"/>
    </source>
</evidence>
<proteinExistence type="predicted"/>
<gene>
    <name evidence="2" type="ORF">HELGO_WM14983</name>
</gene>
<dbReference type="AlphaFoldDB" id="A0A6S6SX49"/>
<dbReference type="Pfam" id="PF19493">
    <property type="entry name" value="Trypco1"/>
    <property type="match status" value="1"/>
</dbReference>
<dbReference type="NCBIfam" id="NF041216">
    <property type="entry name" value="CU044_2847_fam"/>
    <property type="match status" value="1"/>
</dbReference>